<dbReference type="EMBL" id="CP048836">
    <property type="protein sequence ID" value="QID18758.1"/>
    <property type="molecule type" value="Genomic_DNA"/>
</dbReference>
<dbReference type="GO" id="GO:0047555">
    <property type="term" value="F:3',5'-cyclic-GMP phosphodiesterase activity"/>
    <property type="evidence" value="ECO:0007669"/>
    <property type="project" value="TreeGrafter"/>
</dbReference>
<dbReference type="PRINTS" id="PR00388">
    <property type="entry name" value="PDIESTERASE2"/>
</dbReference>
<dbReference type="CDD" id="cd07735">
    <property type="entry name" value="class_II_PDE_MBL-fold"/>
    <property type="match status" value="1"/>
</dbReference>
<dbReference type="InterPro" id="IPR036866">
    <property type="entry name" value="RibonucZ/Hydroxyglut_hydro"/>
</dbReference>
<dbReference type="GO" id="GO:1902660">
    <property type="term" value="P:negative regulation of glucose mediated signaling pathway"/>
    <property type="evidence" value="ECO:0007669"/>
    <property type="project" value="TreeGrafter"/>
</dbReference>
<dbReference type="InterPro" id="IPR001279">
    <property type="entry name" value="Metallo-B-lactamas"/>
</dbReference>
<sequence>MKFRVLGCSGGIGGREARTTAFLVDDDILIDGGTGVGELDYEELLRIDHIFVTHAHLDHIAFIPLLIDTVGEARRRPVTVHATDETLRILRSHIFNWLIWPDFSAIPDRLNPFMRFQPLRIGEQAVLDGRRISVLPAFHTVPAVAYALDSGAGQLVFSGDTTLTPALIDAVNALPELRHLVIETAFSDAEHGLALASRHMCPALLAQFLDALTVEPQVHISHLKPGHGERTMAQIGVYPGKLKPTRLQNGQVLEF</sequence>
<gene>
    <name evidence="2" type="ORF">G3580_14690</name>
</gene>
<dbReference type="RefSeq" id="WP_173766723.1">
    <property type="nucleotide sequence ID" value="NZ_CP048836.1"/>
</dbReference>
<dbReference type="GO" id="GO:0004115">
    <property type="term" value="F:3',5'-cyclic-AMP phosphodiesterase activity"/>
    <property type="evidence" value="ECO:0007669"/>
    <property type="project" value="InterPro"/>
</dbReference>
<protein>
    <submittedName>
        <fullName evidence="2">3',5'-cyclic-nucleotide phosphodiesterase</fullName>
    </submittedName>
</protein>
<dbReference type="SMART" id="SM00849">
    <property type="entry name" value="Lactamase_B"/>
    <property type="match status" value="1"/>
</dbReference>
<proteinExistence type="predicted"/>
<evidence type="ECO:0000313" key="3">
    <source>
        <dbReference type="Proteomes" id="UP000501991"/>
    </source>
</evidence>
<dbReference type="Gene3D" id="3.60.15.10">
    <property type="entry name" value="Ribonuclease Z/Hydroxyacylglutathione hydrolase-like"/>
    <property type="match status" value="1"/>
</dbReference>
<feature type="domain" description="Metallo-beta-lactamase" evidence="1">
    <location>
        <begin position="18"/>
        <end position="204"/>
    </location>
</feature>
<accession>A0A6C1B7Q6</accession>
<dbReference type="KEGG" id="azq:G3580_14690"/>
<name>A0A6C1B7Q6_9RHOO</name>
<dbReference type="PANTHER" id="PTHR28283:SF1">
    <property type="entry name" value="3',5'-CYCLIC-NUCLEOTIDE PHOSPHODIESTERASE 1"/>
    <property type="match status" value="1"/>
</dbReference>
<dbReference type="AlphaFoldDB" id="A0A6C1B7Q6"/>
<dbReference type="Pfam" id="PF12706">
    <property type="entry name" value="Lactamase_B_2"/>
    <property type="match status" value="1"/>
</dbReference>
<evidence type="ECO:0000313" key="2">
    <source>
        <dbReference type="EMBL" id="QID18758.1"/>
    </source>
</evidence>
<dbReference type="SUPFAM" id="SSF56281">
    <property type="entry name" value="Metallo-hydrolase/oxidoreductase"/>
    <property type="match status" value="1"/>
</dbReference>
<keyword evidence="3" id="KW-1185">Reference proteome</keyword>
<reference evidence="2 3" key="1">
    <citation type="submission" date="2020-02" db="EMBL/GenBank/DDBJ databases">
        <title>Nitrogenibacter mangrovi gen. nov., sp. nov. isolated from mangrove sediment, a denitrifying betaproteobacterium.</title>
        <authorList>
            <person name="Liao H."/>
            <person name="Tian Y."/>
        </authorList>
    </citation>
    <scope>NUCLEOTIDE SEQUENCE [LARGE SCALE GENOMIC DNA]</scope>
    <source>
        <strain evidence="2 3">M9-3-2</strain>
    </source>
</reference>
<dbReference type="Proteomes" id="UP000501991">
    <property type="component" value="Chromosome"/>
</dbReference>
<organism evidence="2 3">
    <name type="scientific">Nitrogeniibacter mangrovi</name>
    <dbReference type="NCBI Taxonomy" id="2016596"/>
    <lineage>
        <taxon>Bacteria</taxon>
        <taxon>Pseudomonadati</taxon>
        <taxon>Pseudomonadota</taxon>
        <taxon>Betaproteobacteria</taxon>
        <taxon>Rhodocyclales</taxon>
        <taxon>Zoogloeaceae</taxon>
        <taxon>Nitrogeniibacter</taxon>
    </lineage>
</organism>
<evidence type="ECO:0000259" key="1">
    <source>
        <dbReference type="SMART" id="SM00849"/>
    </source>
</evidence>
<dbReference type="PANTHER" id="PTHR28283">
    <property type="entry name" value="3',5'-CYCLIC-NUCLEOTIDE PHOSPHODIESTERASE 1"/>
    <property type="match status" value="1"/>
</dbReference>
<dbReference type="GO" id="GO:0006198">
    <property type="term" value="P:cAMP catabolic process"/>
    <property type="evidence" value="ECO:0007669"/>
    <property type="project" value="InterPro"/>
</dbReference>
<dbReference type="InterPro" id="IPR000396">
    <property type="entry name" value="Pdiesterase2"/>
</dbReference>